<accession>A0A4U6T4K3</accession>
<name>A0A4U6T4K3_SETVI</name>
<dbReference type="EMBL" id="CM016560">
    <property type="protein sequence ID" value="TKV95348.1"/>
    <property type="molecule type" value="Genomic_DNA"/>
</dbReference>
<sequence length="110" mass="12195">MQKDPSLPSPCTATSRCREPKGREGDQEEKKGEVKLGYDVSRRRSSPKIGAIDGAAVKFIASERKTTGSHSWDRRCHHCPCCFQGETLVEACPHCNPCFPYGFRCSTTCV</sequence>
<organism evidence="2 3">
    <name type="scientific">Setaria viridis</name>
    <name type="common">Green bristlegrass</name>
    <name type="synonym">Setaria italica subsp. viridis</name>
    <dbReference type="NCBI Taxonomy" id="4556"/>
    <lineage>
        <taxon>Eukaryota</taxon>
        <taxon>Viridiplantae</taxon>
        <taxon>Streptophyta</taxon>
        <taxon>Embryophyta</taxon>
        <taxon>Tracheophyta</taxon>
        <taxon>Spermatophyta</taxon>
        <taxon>Magnoliopsida</taxon>
        <taxon>Liliopsida</taxon>
        <taxon>Poales</taxon>
        <taxon>Poaceae</taxon>
        <taxon>PACMAD clade</taxon>
        <taxon>Panicoideae</taxon>
        <taxon>Panicodae</taxon>
        <taxon>Paniceae</taxon>
        <taxon>Cenchrinae</taxon>
        <taxon>Setaria</taxon>
    </lineage>
</organism>
<evidence type="ECO:0000313" key="3">
    <source>
        <dbReference type="Proteomes" id="UP000298652"/>
    </source>
</evidence>
<reference evidence="2" key="1">
    <citation type="submission" date="2019-03" db="EMBL/GenBank/DDBJ databases">
        <title>WGS assembly of Setaria viridis.</title>
        <authorList>
            <person name="Huang P."/>
            <person name="Jenkins J."/>
            <person name="Grimwood J."/>
            <person name="Barry K."/>
            <person name="Healey A."/>
            <person name="Mamidi S."/>
            <person name="Sreedasyam A."/>
            <person name="Shu S."/>
            <person name="Feldman M."/>
            <person name="Wu J."/>
            <person name="Yu Y."/>
            <person name="Chen C."/>
            <person name="Johnson J."/>
            <person name="Rokhsar D."/>
            <person name="Baxter I."/>
            <person name="Schmutz J."/>
            <person name="Brutnell T."/>
            <person name="Kellogg E."/>
        </authorList>
    </citation>
    <scope>NUCLEOTIDE SEQUENCE [LARGE SCALE GENOMIC DNA]</scope>
</reference>
<proteinExistence type="predicted"/>
<evidence type="ECO:0000313" key="2">
    <source>
        <dbReference type="EMBL" id="TKV95348.1"/>
    </source>
</evidence>
<protein>
    <submittedName>
        <fullName evidence="2">Uncharacterized protein</fullName>
    </submittedName>
</protein>
<dbReference type="Gramene" id="TKV95348">
    <property type="protein sequence ID" value="TKV95348"/>
    <property type="gene ID" value="SEVIR_9G357850v2"/>
</dbReference>
<feature type="compositionally biased region" description="Basic and acidic residues" evidence="1">
    <location>
        <begin position="16"/>
        <end position="39"/>
    </location>
</feature>
<feature type="region of interest" description="Disordered" evidence="1">
    <location>
        <begin position="1"/>
        <end position="39"/>
    </location>
</feature>
<dbReference type="AlphaFoldDB" id="A0A4U6T4K3"/>
<evidence type="ECO:0000256" key="1">
    <source>
        <dbReference type="SAM" id="MobiDB-lite"/>
    </source>
</evidence>
<dbReference type="Proteomes" id="UP000298652">
    <property type="component" value="Chromosome 9"/>
</dbReference>
<keyword evidence="3" id="KW-1185">Reference proteome</keyword>
<gene>
    <name evidence="2" type="ORF">SEVIR_9G357850v2</name>
</gene>